<dbReference type="InterPro" id="IPR053137">
    <property type="entry name" value="NLR-like"/>
</dbReference>
<sequence>MESKYTNDEYTIGWICALQKEFKAATAMLTEEHGLPQSLPEEDDNAYMLGKIGHHKVVIACLPAGRTGTNPAAVVANSMRRTFTSLQFGLLVGVGGGVPQPFAGKDVRLGDVVVSVPNGAYGGVVQYDFGKLEAGRSGSVHRGHLCSPPEKLLSNVTLLQIHIEKLRNPATYLKDFLAELEESRNGYEYPGVEDKLFRSSYIHDGSKAVGPRPGGSPMDDCANCNERELVTGRKQRKDNIPVVHLGTIASGNSVMKDAKIRDYIDQCYDNTVLCFEMEAAGLMNTFPCLVIRGISNYADSHKNDSWRNRAIAAASVYAKALITIIRPEDVDELPKADKPVAELAK</sequence>
<dbReference type="EMBL" id="JAVHJL010000003">
    <property type="protein sequence ID" value="KAK6507635.1"/>
    <property type="molecule type" value="Genomic_DNA"/>
</dbReference>
<evidence type="ECO:0000313" key="1">
    <source>
        <dbReference type="EMBL" id="KAK6507635.1"/>
    </source>
</evidence>
<gene>
    <name evidence="1" type="ORF">TWF481_006061</name>
</gene>
<dbReference type="AlphaFoldDB" id="A0AAV9WG66"/>
<dbReference type="Gene3D" id="3.40.50.1580">
    <property type="entry name" value="Nucleoside phosphorylase domain"/>
    <property type="match status" value="1"/>
</dbReference>
<comment type="caution">
    <text evidence="1">The sequence shown here is derived from an EMBL/GenBank/DDBJ whole genome shotgun (WGS) entry which is preliminary data.</text>
</comment>
<evidence type="ECO:0008006" key="3">
    <source>
        <dbReference type="Google" id="ProtNLM"/>
    </source>
</evidence>
<keyword evidence="2" id="KW-1185">Reference proteome</keyword>
<dbReference type="GO" id="GO:0009116">
    <property type="term" value="P:nucleoside metabolic process"/>
    <property type="evidence" value="ECO:0007669"/>
    <property type="project" value="InterPro"/>
</dbReference>
<name>A0AAV9WG66_9PEZI</name>
<proteinExistence type="predicted"/>
<dbReference type="InterPro" id="IPR035994">
    <property type="entry name" value="Nucleoside_phosphorylase_sf"/>
</dbReference>
<accession>A0AAV9WG66</accession>
<dbReference type="Proteomes" id="UP001370758">
    <property type="component" value="Unassembled WGS sequence"/>
</dbReference>
<dbReference type="GO" id="GO:0003824">
    <property type="term" value="F:catalytic activity"/>
    <property type="evidence" value="ECO:0007669"/>
    <property type="project" value="InterPro"/>
</dbReference>
<dbReference type="PANTHER" id="PTHR46082:SF11">
    <property type="entry name" value="AAA+ ATPASE DOMAIN-CONTAINING PROTEIN-RELATED"/>
    <property type="match status" value="1"/>
</dbReference>
<reference evidence="1 2" key="1">
    <citation type="submission" date="2023-08" db="EMBL/GenBank/DDBJ databases">
        <authorList>
            <person name="Palmer J.M."/>
        </authorList>
    </citation>
    <scope>NUCLEOTIDE SEQUENCE [LARGE SCALE GENOMIC DNA]</scope>
    <source>
        <strain evidence="1 2">TWF481</strain>
    </source>
</reference>
<protein>
    <recommendedName>
        <fullName evidence="3">Nucleoside phosphorylase domain-containing protein</fullName>
    </recommendedName>
</protein>
<dbReference type="PANTHER" id="PTHR46082">
    <property type="entry name" value="ATP/GTP-BINDING PROTEIN-RELATED"/>
    <property type="match status" value="1"/>
</dbReference>
<dbReference type="SUPFAM" id="SSF53167">
    <property type="entry name" value="Purine and uridine phosphorylases"/>
    <property type="match status" value="1"/>
</dbReference>
<evidence type="ECO:0000313" key="2">
    <source>
        <dbReference type="Proteomes" id="UP001370758"/>
    </source>
</evidence>
<organism evidence="1 2">
    <name type="scientific">Arthrobotrys musiformis</name>
    <dbReference type="NCBI Taxonomy" id="47236"/>
    <lineage>
        <taxon>Eukaryota</taxon>
        <taxon>Fungi</taxon>
        <taxon>Dikarya</taxon>
        <taxon>Ascomycota</taxon>
        <taxon>Pezizomycotina</taxon>
        <taxon>Orbiliomycetes</taxon>
        <taxon>Orbiliales</taxon>
        <taxon>Orbiliaceae</taxon>
        <taxon>Arthrobotrys</taxon>
    </lineage>
</organism>